<name>A0A4Q4ZF51_9ACTN</name>
<accession>A0A4Q4ZF51</accession>
<keyword evidence="4" id="KW-1185">Reference proteome</keyword>
<evidence type="ECO:0000256" key="1">
    <source>
        <dbReference type="SAM" id="MobiDB-lite"/>
    </source>
</evidence>
<dbReference type="EMBL" id="SDKM01000013">
    <property type="protein sequence ID" value="RYP86036.1"/>
    <property type="molecule type" value="Genomic_DNA"/>
</dbReference>
<dbReference type="SUPFAM" id="SSF53300">
    <property type="entry name" value="vWA-like"/>
    <property type="match status" value="1"/>
</dbReference>
<feature type="domain" description="VWFA" evidence="2">
    <location>
        <begin position="517"/>
        <end position="699"/>
    </location>
</feature>
<evidence type="ECO:0000313" key="4">
    <source>
        <dbReference type="Proteomes" id="UP000295198"/>
    </source>
</evidence>
<feature type="compositionally biased region" description="Low complexity" evidence="1">
    <location>
        <begin position="482"/>
        <end position="491"/>
    </location>
</feature>
<feature type="region of interest" description="Disordered" evidence="1">
    <location>
        <begin position="441"/>
        <end position="498"/>
    </location>
</feature>
<dbReference type="Proteomes" id="UP000295198">
    <property type="component" value="Unassembled WGS sequence"/>
</dbReference>
<protein>
    <submittedName>
        <fullName evidence="3">VWA domain-containing protein</fullName>
    </submittedName>
</protein>
<dbReference type="AlphaFoldDB" id="A0A4Q4ZF51"/>
<dbReference type="CDD" id="cd00198">
    <property type="entry name" value="vWFA"/>
    <property type="match status" value="1"/>
</dbReference>
<sequence>MVRGSHRSRYGRYTGGPDPLAPPVDLAEALDHIGQEVMAGYSPERAMREFLRRGGQDQQGLDDLARRVAERRRDLLQRHHLDGTMQEVRELLDKALLAERGQLARDVEMDDADRSFREMRLDNLPPSTAAAVSELSTYDWQSGEAREAYEQIKDLLGREMLDQRFAGMKQALENATDEDRAAVNEMLQDLNDLLEAHRRGEDTDQQFREFMDKHGDFFPENPRTMDELLDSLAARAAAAQRMRNSMTQEQRDELDALAAQAFGSPELMQSLDRLDGNLQALRPGEDWGGSERFDGEEGLGLGDGTGVLQDLADLDDLADQLSQSYDGARMDDVDLDKLARQLGDRAAVDARTLAELERALRESGYLKRTSDGQLRLSPKAMRQLGRALLKDVANRMSARQGQRDLRTAGAAGERSGATRPWEFGDTEPWDVTRTVTNAVLRNASEGPAGSPPLVEERGTSVSKPPPVEEREGPLVEERPSRQARPSPSSGSVSKPRAPRVRLDISDVEVVETEARTQAAVALLVDTSFSMAMDGRWVPMKRTALALHQLVTSRFRGDALEVIAFGRHAQVMPIEQLTALDARWDKGTNLHHALLLANRHFRKHPHAQPVLLIVTDGEPTSHLEPDGEVWFSYPPHPLTIAYSVRELDAAARFGAQTTFFRLGEDPGLARFVDQMARRVDGRVVAPELDDLGAAVVGSYLGSRGSGGSYRDHFGDWSGRGFWVD</sequence>
<feature type="compositionally biased region" description="Basic and acidic residues" evidence="1">
    <location>
        <begin position="466"/>
        <end position="480"/>
    </location>
</feature>
<dbReference type="InterPro" id="IPR036465">
    <property type="entry name" value="vWFA_dom_sf"/>
</dbReference>
<feature type="compositionally biased region" description="Basic residues" evidence="1">
    <location>
        <begin position="1"/>
        <end position="10"/>
    </location>
</feature>
<proteinExistence type="predicted"/>
<feature type="region of interest" description="Disordered" evidence="1">
    <location>
        <begin position="395"/>
        <end position="428"/>
    </location>
</feature>
<dbReference type="SMART" id="SM00327">
    <property type="entry name" value="VWA"/>
    <property type="match status" value="1"/>
</dbReference>
<feature type="region of interest" description="Disordered" evidence="1">
    <location>
        <begin position="1"/>
        <end position="21"/>
    </location>
</feature>
<dbReference type="InterPro" id="IPR002035">
    <property type="entry name" value="VWF_A"/>
</dbReference>
<dbReference type="Pfam" id="PF13519">
    <property type="entry name" value="VWA_2"/>
    <property type="match status" value="1"/>
</dbReference>
<reference evidence="3 4" key="1">
    <citation type="submission" date="2019-01" db="EMBL/GenBank/DDBJ databases">
        <title>Nocardioides guangzhouensis sp. nov., an actinobacterium isolated from soil.</title>
        <authorList>
            <person name="Fu Y."/>
            <person name="Cai Y."/>
            <person name="Lin Z."/>
            <person name="Chen P."/>
        </authorList>
    </citation>
    <scope>NUCLEOTIDE SEQUENCE [LARGE SCALE GENOMIC DNA]</scope>
    <source>
        <strain evidence="3 4">130</strain>
    </source>
</reference>
<evidence type="ECO:0000259" key="2">
    <source>
        <dbReference type="SMART" id="SM00327"/>
    </source>
</evidence>
<dbReference type="OrthoDB" id="9766126at2"/>
<gene>
    <name evidence="3" type="ORF">EKO23_10445</name>
</gene>
<evidence type="ECO:0000313" key="3">
    <source>
        <dbReference type="EMBL" id="RYP86036.1"/>
    </source>
</evidence>
<comment type="caution">
    <text evidence="3">The sequence shown here is derived from an EMBL/GenBank/DDBJ whole genome shotgun (WGS) entry which is preliminary data.</text>
</comment>
<organism evidence="3 4">
    <name type="scientific">Nocardioides guangzhouensis</name>
    <dbReference type="NCBI Taxonomy" id="2497878"/>
    <lineage>
        <taxon>Bacteria</taxon>
        <taxon>Bacillati</taxon>
        <taxon>Actinomycetota</taxon>
        <taxon>Actinomycetes</taxon>
        <taxon>Propionibacteriales</taxon>
        <taxon>Nocardioidaceae</taxon>
        <taxon>Nocardioides</taxon>
    </lineage>
</organism>
<dbReference type="Gene3D" id="3.40.50.410">
    <property type="entry name" value="von Willebrand factor, type A domain"/>
    <property type="match status" value="1"/>
</dbReference>